<evidence type="ECO:0008006" key="3">
    <source>
        <dbReference type="Google" id="ProtNLM"/>
    </source>
</evidence>
<dbReference type="EMBL" id="JAJKFT010000010">
    <property type="protein sequence ID" value="MCC9630962.1"/>
    <property type="molecule type" value="Genomic_DNA"/>
</dbReference>
<keyword evidence="2" id="KW-1185">Reference proteome</keyword>
<comment type="caution">
    <text evidence="1">The sequence shown here is derived from an EMBL/GenBank/DDBJ whole genome shotgun (WGS) entry which is preliminary data.</text>
</comment>
<gene>
    <name evidence="1" type="ORF">LOC68_21440</name>
</gene>
<reference evidence="1" key="1">
    <citation type="submission" date="2021-11" db="EMBL/GenBank/DDBJ databases">
        <title>Genome sequence.</title>
        <authorList>
            <person name="Sun Q."/>
        </authorList>
    </citation>
    <scope>NUCLEOTIDE SEQUENCE</scope>
    <source>
        <strain evidence="1">JC732</strain>
    </source>
</reference>
<sequence length="136" mass="14483">MTIDCTITSPKYSRPGGFILCASAVGWTDFKPSTGTIHGQVTYGGQPVTGGDITFYSGELEGGISESLDAEGKFVTQTPLRTGAYVVTILPPEDPSQLVVRVVAKAIPAKYRDPNKSGLTIDVREGVNSFDLEMKP</sequence>
<organism evidence="1 2">
    <name type="scientific">Blastopirellula sediminis</name>
    <dbReference type="NCBI Taxonomy" id="2894196"/>
    <lineage>
        <taxon>Bacteria</taxon>
        <taxon>Pseudomonadati</taxon>
        <taxon>Planctomycetota</taxon>
        <taxon>Planctomycetia</taxon>
        <taxon>Pirellulales</taxon>
        <taxon>Pirellulaceae</taxon>
        <taxon>Blastopirellula</taxon>
    </lineage>
</organism>
<proteinExistence type="predicted"/>
<dbReference type="Proteomes" id="UP001139103">
    <property type="component" value="Unassembled WGS sequence"/>
</dbReference>
<evidence type="ECO:0000313" key="1">
    <source>
        <dbReference type="EMBL" id="MCC9630962.1"/>
    </source>
</evidence>
<accession>A0A9X1MR78</accession>
<evidence type="ECO:0000313" key="2">
    <source>
        <dbReference type="Proteomes" id="UP001139103"/>
    </source>
</evidence>
<name>A0A9X1MR78_9BACT</name>
<protein>
    <recommendedName>
        <fullName evidence="3">Carboxypeptidase regulatory-like domain-containing protein</fullName>
    </recommendedName>
</protein>
<dbReference type="AlphaFoldDB" id="A0A9X1MR78"/>
<dbReference type="RefSeq" id="WP_230222533.1">
    <property type="nucleotide sequence ID" value="NZ_JAJKFT010000010.1"/>
</dbReference>